<reference evidence="7" key="2">
    <citation type="journal article" date="2023" name="IMA Fungus">
        <title>Comparative genomic study of the Penicillium genus elucidates a diverse pangenome and 15 lateral gene transfer events.</title>
        <authorList>
            <person name="Petersen C."/>
            <person name="Sorensen T."/>
            <person name="Nielsen M.R."/>
            <person name="Sondergaard T.E."/>
            <person name="Sorensen J.L."/>
            <person name="Fitzpatrick D.A."/>
            <person name="Frisvad J.C."/>
            <person name="Nielsen K.L."/>
        </authorList>
    </citation>
    <scope>NUCLEOTIDE SEQUENCE</scope>
    <source>
        <strain evidence="7">IBT 29864</strain>
    </source>
</reference>
<dbReference type="Pfam" id="PF04082">
    <property type="entry name" value="Fungal_trans"/>
    <property type="match status" value="1"/>
</dbReference>
<dbReference type="AlphaFoldDB" id="A0A9W9VW96"/>
<keyword evidence="2" id="KW-0862">Zinc</keyword>
<accession>A0A9W9VW96</accession>
<dbReference type="RefSeq" id="XP_056561269.1">
    <property type="nucleotide sequence ID" value="XM_056694540.1"/>
</dbReference>
<feature type="domain" description="Xylanolytic transcriptional activator regulatory" evidence="6">
    <location>
        <begin position="195"/>
        <end position="381"/>
    </location>
</feature>
<comment type="caution">
    <text evidence="7">The sequence shown here is derived from an EMBL/GenBank/DDBJ whole genome shotgun (WGS) entry which is preliminary data.</text>
</comment>
<dbReference type="Proteomes" id="UP001147782">
    <property type="component" value="Unassembled WGS sequence"/>
</dbReference>
<organism evidence="7 8">
    <name type="scientific">Penicillium cataractarum</name>
    <dbReference type="NCBI Taxonomy" id="2100454"/>
    <lineage>
        <taxon>Eukaryota</taxon>
        <taxon>Fungi</taxon>
        <taxon>Dikarya</taxon>
        <taxon>Ascomycota</taxon>
        <taxon>Pezizomycotina</taxon>
        <taxon>Eurotiomycetes</taxon>
        <taxon>Eurotiomycetidae</taxon>
        <taxon>Eurotiales</taxon>
        <taxon>Aspergillaceae</taxon>
        <taxon>Penicillium</taxon>
    </lineage>
</organism>
<evidence type="ECO:0000256" key="2">
    <source>
        <dbReference type="ARBA" id="ARBA00022833"/>
    </source>
</evidence>
<name>A0A9W9VW96_9EURO</name>
<dbReference type="GO" id="GO:0003677">
    <property type="term" value="F:DNA binding"/>
    <property type="evidence" value="ECO:0007669"/>
    <property type="project" value="InterPro"/>
</dbReference>
<dbReference type="GeneID" id="81433717"/>
<dbReference type="PANTHER" id="PTHR47660:SF2">
    <property type="entry name" value="TRANSCRIPTION FACTOR WITH C2H2 AND ZN(2)-CYS(6) DNA BINDING DOMAIN (EUROFUNG)"/>
    <property type="match status" value="1"/>
</dbReference>
<protein>
    <recommendedName>
        <fullName evidence="6">Xylanolytic transcriptional activator regulatory domain-containing protein</fullName>
    </recommendedName>
</protein>
<keyword evidence="8" id="KW-1185">Reference proteome</keyword>
<evidence type="ECO:0000259" key="6">
    <source>
        <dbReference type="Pfam" id="PF04082"/>
    </source>
</evidence>
<evidence type="ECO:0000256" key="4">
    <source>
        <dbReference type="ARBA" id="ARBA00023163"/>
    </source>
</evidence>
<dbReference type="PANTHER" id="PTHR47660">
    <property type="entry name" value="TRANSCRIPTION FACTOR WITH C2H2 AND ZN(2)-CYS(6) DNA BINDING DOMAIN (EUROFUNG)-RELATED-RELATED"/>
    <property type="match status" value="1"/>
</dbReference>
<dbReference type="OrthoDB" id="10018191at2759"/>
<keyword evidence="4" id="KW-0804">Transcription</keyword>
<dbReference type="InterPro" id="IPR007219">
    <property type="entry name" value="XnlR_reg_dom"/>
</dbReference>
<sequence length="664" mass="74155">MNTPELPELITAISGNAEQPAQTSVNNPGPKVGNFSFAPPYNPATWMESNPIPSADAILVEEPNIQIDQFGLGGFDLSGFDVLRHIDAGLREEISAMEFHSSQRTQLFQTTLSQPLSQGASPSQSVQHLWFTTIVENPLQTTTLMQNHGQPSELLSPESLITTINENHRQSIYDRLQILTYEPTIPSTDLLNVGLRLYFAKVHTIFPLVHAATFQPCRDNADLVIAMCAIGGLFTGSDQGLQQGIYLFERVQKATLHNWEQLLARGREELTIAIQGAAISQLFGLLSGSAHLLLTVDAFHGPPIAWSRYLRLYSRPVITHIDADIDGHELEKIWHDWARNEEIVRVAHGLFIMDAELGGTLHHEPIQSWKAYKVPSACSERAFLASNARDWKSIYCEDLKRQRANSFPSKVSKAPTPPLLPMSPYVPETSSLTTYAALESISSQVLLRRSYEETCQTKIGDIQESFADLHHHILRYCPPNSLFRSAQEPLQLRVLQSLIYMEALADFNMLERVVGRDGLNLTTDEIASVTGWANSVNGKRCILHAIIIKRHVEERNMTLEPALHTPRAVFWAGLALFCYIRFGTSTHDFQPLTSLDFPEFSSMGIDLQTLVSEIEFPNAHVLLPLKLIFFSMIDFLQHAGHWRITKRFAAILSALGSSAFGSTS</sequence>
<keyword evidence="1" id="KW-0479">Metal-binding</keyword>
<evidence type="ECO:0000256" key="1">
    <source>
        <dbReference type="ARBA" id="ARBA00022723"/>
    </source>
</evidence>
<dbReference type="EMBL" id="JAPZBS010000001">
    <property type="protein sequence ID" value="KAJ5390541.1"/>
    <property type="molecule type" value="Genomic_DNA"/>
</dbReference>
<reference evidence="7" key="1">
    <citation type="submission" date="2022-11" db="EMBL/GenBank/DDBJ databases">
        <authorList>
            <person name="Petersen C."/>
        </authorList>
    </citation>
    <scope>NUCLEOTIDE SEQUENCE</scope>
    <source>
        <strain evidence="7">IBT 29864</strain>
    </source>
</reference>
<evidence type="ECO:0000313" key="7">
    <source>
        <dbReference type="EMBL" id="KAJ5390541.1"/>
    </source>
</evidence>
<gene>
    <name evidence="7" type="ORF">N7496_001609</name>
</gene>
<evidence type="ECO:0000256" key="3">
    <source>
        <dbReference type="ARBA" id="ARBA00023015"/>
    </source>
</evidence>
<dbReference type="GO" id="GO:0008270">
    <property type="term" value="F:zinc ion binding"/>
    <property type="evidence" value="ECO:0007669"/>
    <property type="project" value="InterPro"/>
</dbReference>
<dbReference type="GO" id="GO:0006351">
    <property type="term" value="P:DNA-templated transcription"/>
    <property type="evidence" value="ECO:0007669"/>
    <property type="project" value="InterPro"/>
</dbReference>
<evidence type="ECO:0000313" key="8">
    <source>
        <dbReference type="Proteomes" id="UP001147782"/>
    </source>
</evidence>
<proteinExistence type="predicted"/>
<evidence type="ECO:0000256" key="5">
    <source>
        <dbReference type="ARBA" id="ARBA00023242"/>
    </source>
</evidence>
<keyword evidence="5" id="KW-0539">Nucleus</keyword>
<keyword evidence="3" id="KW-0805">Transcription regulation</keyword>